<comment type="pathway">
    <text evidence="3">Amine and polyamine biosynthesis; betaine biosynthesis via choline pathway; betaine aldehyde from choline (monooxygenase route): step 1/1.</text>
</comment>
<comment type="similarity">
    <text evidence="4">Belongs to the choline monooxygenase family.</text>
</comment>
<dbReference type="CDD" id="cd03469">
    <property type="entry name" value="Rieske_RO_Alpha_N"/>
    <property type="match status" value="1"/>
</dbReference>
<comment type="caution">
    <text evidence="15">The sequence shown here is derived from an EMBL/GenBank/DDBJ whole genome shotgun (WGS) entry which is preliminary data.</text>
</comment>
<evidence type="ECO:0000256" key="7">
    <source>
        <dbReference type="ARBA" id="ARBA00022714"/>
    </source>
</evidence>
<dbReference type="GO" id="GO:0051537">
    <property type="term" value="F:2 iron, 2 sulfur cluster binding"/>
    <property type="evidence" value="ECO:0007669"/>
    <property type="project" value="UniProtKB-KW"/>
</dbReference>
<dbReference type="GO" id="GO:0019133">
    <property type="term" value="F:choline monooxygenase activity"/>
    <property type="evidence" value="ECO:0007669"/>
    <property type="project" value="UniProtKB-EC"/>
</dbReference>
<dbReference type="InterPro" id="IPR001663">
    <property type="entry name" value="Rng_hydr_dOase-A"/>
</dbReference>
<dbReference type="PANTHER" id="PTHR43756">
    <property type="entry name" value="CHOLINE MONOOXYGENASE, CHLOROPLASTIC"/>
    <property type="match status" value="1"/>
</dbReference>
<gene>
    <name evidence="15" type="ORF">E6O75_ATG10119</name>
</gene>
<dbReference type="EC" id="1.14.15.7" evidence="5"/>
<dbReference type="InterPro" id="IPR015879">
    <property type="entry name" value="Ring_hydroxy_dOase_asu_C_dom"/>
</dbReference>
<accession>A0A4Z1NGS3</accession>
<dbReference type="SUPFAM" id="SSF55961">
    <property type="entry name" value="Bet v1-like"/>
    <property type="match status" value="1"/>
</dbReference>
<evidence type="ECO:0000259" key="14">
    <source>
        <dbReference type="PROSITE" id="PS51296"/>
    </source>
</evidence>
<feature type="compositionally biased region" description="Polar residues" evidence="13">
    <location>
        <begin position="1"/>
        <end position="11"/>
    </location>
</feature>
<evidence type="ECO:0000256" key="4">
    <source>
        <dbReference type="ARBA" id="ARBA00010848"/>
    </source>
</evidence>
<sequence length="412" mass="47845">MWRLFSSSRPSDTPPKPDPTRGLAASWYRSPELNQLERRAIFHRRWILVTHSLRFAKHGDYISFNIAGLSFFLITDREGNLRGFHNLCRHRAYPIVECRSGTASILSCKYHGWSYSLKGMLSKAPRFDTVEAFDKGQHSLLPVNVFVDSAGFIYVNLQAGEPDVKWEEHFAGVHDQGRMKEFDFGKEFTFDHQWEQHLDSNWKGIIENFNECYHCATSHPLIAGVSDLTKYRVEPTQGRMEHVIVNKDQEDGQFKRSIIYFYPATSISVNNHFMVVQRMLPLTATTSKIEFEVYRHRDATDEQFENMKLFYSTIMEEDKHLCDASQRNLNSGVYINGELHPDKEKGPLHFQRLVRDDVMGHRKLEVEQGRKEIWPAVPKLSGEMASDRLTEEELFCSQLEADNCMSKPELAW</sequence>
<dbReference type="CDD" id="cd00680">
    <property type="entry name" value="RHO_alpha_C"/>
    <property type="match status" value="1"/>
</dbReference>
<dbReference type="Pfam" id="PF00848">
    <property type="entry name" value="Ring_hydroxyl_A"/>
    <property type="match status" value="1"/>
</dbReference>
<comment type="cofactor">
    <cofactor evidence="1">
        <name>Fe cation</name>
        <dbReference type="ChEBI" id="CHEBI:24875"/>
    </cofactor>
</comment>
<dbReference type="Gene3D" id="2.102.10.10">
    <property type="entry name" value="Rieske [2Fe-2S] iron-sulphur domain"/>
    <property type="match status" value="1"/>
</dbReference>
<dbReference type="UniPathway" id="UPA00529">
    <property type="reaction ID" value="UER00430"/>
</dbReference>
<evidence type="ECO:0000256" key="5">
    <source>
        <dbReference type="ARBA" id="ARBA00012763"/>
    </source>
</evidence>
<evidence type="ECO:0000313" key="15">
    <source>
        <dbReference type="EMBL" id="TID12935.1"/>
    </source>
</evidence>
<keyword evidence="16" id="KW-1185">Reference proteome</keyword>
<evidence type="ECO:0000256" key="6">
    <source>
        <dbReference type="ARBA" id="ARBA00014931"/>
    </source>
</evidence>
<evidence type="ECO:0000313" key="16">
    <source>
        <dbReference type="Proteomes" id="UP000298493"/>
    </source>
</evidence>
<evidence type="ECO:0000256" key="12">
    <source>
        <dbReference type="ARBA" id="ARBA00049097"/>
    </source>
</evidence>
<evidence type="ECO:0000256" key="11">
    <source>
        <dbReference type="ARBA" id="ARBA00023014"/>
    </source>
</evidence>
<evidence type="ECO:0000256" key="3">
    <source>
        <dbReference type="ARBA" id="ARBA00004866"/>
    </source>
</evidence>
<keyword evidence="7" id="KW-0001">2Fe-2S</keyword>
<comment type="catalytic activity">
    <reaction evidence="12">
        <text>choline + 2 reduced [2Fe-2S]-[ferredoxin] + O2 + 2 H(+) = betaine aldehyde hydrate + 2 oxidized [2Fe-2S]-[ferredoxin] + H2O</text>
        <dbReference type="Rhea" id="RHEA:17769"/>
        <dbReference type="Rhea" id="RHEA-COMP:10000"/>
        <dbReference type="Rhea" id="RHEA-COMP:10001"/>
        <dbReference type="ChEBI" id="CHEBI:15354"/>
        <dbReference type="ChEBI" id="CHEBI:15377"/>
        <dbReference type="ChEBI" id="CHEBI:15378"/>
        <dbReference type="ChEBI" id="CHEBI:15379"/>
        <dbReference type="ChEBI" id="CHEBI:15870"/>
        <dbReference type="ChEBI" id="CHEBI:33737"/>
        <dbReference type="ChEBI" id="CHEBI:33738"/>
        <dbReference type="EC" id="1.14.15.7"/>
    </reaction>
</comment>
<dbReference type="STRING" id="86259.A0A4Z1NGS3"/>
<dbReference type="AlphaFoldDB" id="A0A4Z1NGS3"/>
<keyword evidence="9" id="KW-0560">Oxidoreductase</keyword>
<reference evidence="15 16" key="1">
    <citation type="submission" date="2019-04" db="EMBL/GenBank/DDBJ databases">
        <title>High contiguity whole genome sequence and gene annotation resource for two Venturia nashicola isolates.</title>
        <authorList>
            <person name="Prokchorchik M."/>
            <person name="Won K."/>
            <person name="Lee Y."/>
            <person name="Choi E.D."/>
            <person name="Segonzac C."/>
            <person name="Sohn K.H."/>
        </authorList>
    </citation>
    <scope>NUCLEOTIDE SEQUENCE [LARGE SCALE GENOMIC DNA]</scope>
    <source>
        <strain evidence="15 16">PRI2</strain>
    </source>
</reference>
<dbReference type="SUPFAM" id="SSF50022">
    <property type="entry name" value="ISP domain"/>
    <property type="match status" value="1"/>
</dbReference>
<keyword evidence="10" id="KW-0408">Iron</keyword>
<dbReference type="Pfam" id="PF00355">
    <property type="entry name" value="Rieske"/>
    <property type="match status" value="1"/>
</dbReference>
<evidence type="ECO:0000256" key="8">
    <source>
        <dbReference type="ARBA" id="ARBA00022723"/>
    </source>
</evidence>
<evidence type="ECO:0000256" key="9">
    <source>
        <dbReference type="ARBA" id="ARBA00023002"/>
    </source>
</evidence>
<keyword evidence="8" id="KW-0479">Metal-binding</keyword>
<name>A0A4Z1NGS3_9PEZI</name>
<evidence type="ECO:0000256" key="10">
    <source>
        <dbReference type="ARBA" id="ARBA00023004"/>
    </source>
</evidence>
<dbReference type="PROSITE" id="PS51296">
    <property type="entry name" value="RIESKE"/>
    <property type="match status" value="1"/>
</dbReference>
<evidence type="ECO:0000256" key="2">
    <source>
        <dbReference type="ARBA" id="ARBA00002149"/>
    </source>
</evidence>
<evidence type="ECO:0000256" key="1">
    <source>
        <dbReference type="ARBA" id="ARBA00001962"/>
    </source>
</evidence>
<dbReference type="Gene3D" id="3.90.380.10">
    <property type="entry name" value="Naphthalene 1,2-dioxygenase Alpha Subunit, Chain A, domain 1"/>
    <property type="match status" value="2"/>
</dbReference>
<keyword evidence="11" id="KW-0411">Iron-sulfur</keyword>
<dbReference type="PANTHER" id="PTHR43756:SF5">
    <property type="entry name" value="CHOLINE MONOOXYGENASE, CHLOROPLASTIC"/>
    <property type="match status" value="1"/>
</dbReference>
<dbReference type="PRINTS" id="PR00090">
    <property type="entry name" value="RNGDIOXGNASE"/>
</dbReference>
<dbReference type="GO" id="GO:0019285">
    <property type="term" value="P:glycine betaine biosynthetic process from choline"/>
    <property type="evidence" value="ECO:0007669"/>
    <property type="project" value="UniProtKB-UniPathway"/>
</dbReference>
<feature type="region of interest" description="Disordered" evidence="13">
    <location>
        <begin position="1"/>
        <end position="22"/>
    </location>
</feature>
<comment type="function">
    <text evidence="2">Catalyzes the first step of the osmoprotectant glycine betaine synthesis.</text>
</comment>
<dbReference type="EMBL" id="SNSC02000031">
    <property type="protein sequence ID" value="TID12935.1"/>
    <property type="molecule type" value="Genomic_DNA"/>
</dbReference>
<feature type="domain" description="Rieske" evidence="14">
    <location>
        <begin position="46"/>
        <end position="133"/>
    </location>
</feature>
<dbReference type="Proteomes" id="UP000298493">
    <property type="component" value="Unassembled WGS sequence"/>
</dbReference>
<dbReference type="InterPro" id="IPR036922">
    <property type="entry name" value="Rieske_2Fe-2S_sf"/>
</dbReference>
<organism evidence="15 16">
    <name type="scientific">Venturia nashicola</name>
    <dbReference type="NCBI Taxonomy" id="86259"/>
    <lineage>
        <taxon>Eukaryota</taxon>
        <taxon>Fungi</taxon>
        <taxon>Dikarya</taxon>
        <taxon>Ascomycota</taxon>
        <taxon>Pezizomycotina</taxon>
        <taxon>Dothideomycetes</taxon>
        <taxon>Pleosporomycetidae</taxon>
        <taxon>Venturiales</taxon>
        <taxon>Venturiaceae</taxon>
        <taxon>Venturia</taxon>
    </lineage>
</organism>
<evidence type="ECO:0000256" key="13">
    <source>
        <dbReference type="SAM" id="MobiDB-lite"/>
    </source>
</evidence>
<proteinExistence type="inferred from homology"/>
<dbReference type="GO" id="GO:0005506">
    <property type="term" value="F:iron ion binding"/>
    <property type="evidence" value="ECO:0007669"/>
    <property type="project" value="InterPro"/>
</dbReference>
<protein>
    <recommendedName>
        <fullName evidence="6">Choline monooxygenase, chloroplastic</fullName>
        <ecNumber evidence="5">1.14.15.7</ecNumber>
    </recommendedName>
</protein>
<dbReference type="InterPro" id="IPR017941">
    <property type="entry name" value="Rieske_2Fe-2S"/>
</dbReference>